<dbReference type="EMBL" id="LQPQ01000034">
    <property type="protein sequence ID" value="ORW84581.1"/>
    <property type="molecule type" value="Genomic_DNA"/>
</dbReference>
<evidence type="ECO:0000256" key="2">
    <source>
        <dbReference type="ARBA" id="ARBA00022692"/>
    </source>
</evidence>
<feature type="transmembrane region" description="Helical" evidence="5">
    <location>
        <begin position="96"/>
        <end position="121"/>
    </location>
</feature>
<dbReference type="STRING" id="486698.AWC22_13085"/>
<accession>A0A1X2D8Z4</accession>
<dbReference type="Proteomes" id="UP000193087">
    <property type="component" value="Unassembled WGS sequence"/>
</dbReference>
<dbReference type="OrthoDB" id="2242583at2"/>
<comment type="caution">
    <text evidence="6">The sequence shown here is derived from an EMBL/GenBank/DDBJ whole genome shotgun (WGS) entry which is preliminary data.</text>
</comment>
<comment type="subcellular location">
    <subcellularLocation>
        <location evidence="1">Membrane</location>
        <topology evidence="1">Multi-pass membrane protein</topology>
    </subcellularLocation>
</comment>
<dbReference type="RefSeq" id="WP_085249447.1">
    <property type="nucleotide sequence ID" value="NZ_CAJMWJ010000001.1"/>
</dbReference>
<organism evidence="6 7">
    <name type="scientific">Mycobacterium riyadhense</name>
    <dbReference type="NCBI Taxonomy" id="486698"/>
    <lineage>
        <taxon>Bacteria</taxon>
        <taxon>Bacillati</taxon>
        <taxon>Actinomycetota</taxon>
        <taxon>Actinomycetes</taxon>
        <taxon>Mycobacteriales</taxon>
        <taxon>Mycobacteriaceae</taxon>
        <taxon>Mycobacterium</taxon>
    </lineage>
</organism>
<evidence type="ECO:0008006" key="8">
    <source>
        <dbReference type="Google" id="ProtNLM"/>
    </source>
</evidence>
<reference evidence="6 7" key="1">
    <citation type="submission" date="2016-01" db="EMBL/GenBank/DDBJ databases">
        <title>The new phylogeny of the genus Mycobacterium.</title>
        <authorList>
            <person name="Tarcisio F."/>
            <person name="Conor M."/>
            <person name="Antonella G."/>
            <person name="Elisabetta G."/>
            <person name="Giulia F.S."/>
            <person name="Sara T."/>
            <person name="Anna F."/>
            <person name="Clotilde B."/>
            <person name="Roberto B."/>
            <person name="Veronica D.S."/>
            <person name="Fabio R."/>
            <person name="Monica P."/>
            <person name="Olivier J."/>
            <person name="Enrico T."/>
            <person name="Nicola S."/>
        </authorList>
    </citation>
    <scope>NUCLEOTIDE SEQUENCE [LARGE SCALE GENOMIC DNA]</scope>
    <source>
        <strain evidence="6 7">DSM 45176</strain>
    </source>
</reference>
<dbReference type="SUPFAM" id="SSF144091">
    <property type="entry name" value="Rhomboid-like"/>
    <property type="match status" value="1"/>
</dbReference>
<keyword evidence="4 5" id="KW-0472">Membrane</keyword>
<protein>
    <recommendedName>
        <fullName evidence="8">Transmembrane protein</fullName>
    </recommendedName>
</protein>
<evidence type="ECO:0000313" key="6">
    <source>
        <dbReference type="EMBL" id="ORW84581.1"/>
    </source>
</evidence>
<dbReference type="GeneID" id="93494614"/>
<name>A0A1X2D8Z4_9MYCO</name>
<dbReference type="AlphaFoldDB" id="A0A1X2D8Z4"/>
<gene>
    <name evidence="6" type="ORF">AWC22_13085</name>
</gene>
<dbReference type="GO" id="GO:0016020">
    <property type="term" value="C:membrane"/>
    <property type="evidence" value="ECO:0007669"/>
    <property type="project" value="UniProtKB-SubCell"/>
</dbReference>
<dbReference type="InterPro" id="IPR046862">
    <property type="entry name" value="Rhomboid_2"/>
</dbReference>
<evidence type="ECO:0000256" key="5">
    <source>
        <dbReference type="SAM" id="Phobius"/>
    </source>
</evidence>
<feature type="transmembrane region" description="Helical" evidence="5">
    <location>
        <begin position="12"/>
        <end position="32"/>
    </location>
</feature>
<dbReference type="Pfam" id="PF20401">
    <property type="entry name" value="Rhomboid_2"/>
    <property type="match status" value="1"/>
</dbReference>
<dbReference type="InterPro" id="IPR035952">
    <property type="entry name" value="Rhomboid-like_sf"/>
</dbReference>
<keyword evidence="7" id="KW-1185">Reference proteome</keyword>
<keyword evidence="2 5" id="KW-0812">Transmembrane</keyword>
<feature type="transmembrane region" description="Helical" evidence="5">
    <location>
        <begin position="156"/>
        <end position="171"/>
    </location>
</feature>
<feature type="transmembrane region" description="Helical" evidence="5">
    <location>
        <begin position="225"/>
        <end position="244"/>
    </location>
</feature>
<evidence type="ECO:0000256" key="3">
    <source>
        <dbReference type="ARBA" id="ARBA00022989"/>
    </source>
</evidence>
<sequence length="272" mass="29083">MIYGLLSRVARVRFTVGYLAALAWVSTAILTLNPQAHDRLVRHASTNLHNLAHGRLGTLLSSAFVVEAGPLYFWMPFLACLLALAELHLHTVRLIVAFVVGHVGATLVVAAALAAAVEFGWMPWSITHATDVGMSYGALAALGALSAAIPRRWRPAWIGWWVSVSVVAVIIDGEFTNAGHAVAVILGVLLATRFRRPIHWTPLRCLMLALSSGFGFLVLAHSWWAMAAGLALGLPGAGLAHLVARRFGRRDSMANAPVLADASTVRQPALSV</sequence>
<feature type="transmembrane region" description="Helical" evidence="5">
    <location>
        <begin position="71"/>
        <end position="89"/>
    </location>
</feature>
<keyword evidence="3 5" id="KW-1133">Transmembrane helix</keyword>
<feature type="transmembrane region" description="Helical" evidence="5">
    <location>
        <begin position="133"/>
        <end position="149"/>
    </location>
</feature>
<evidence type="ECO:0000256" key="4">
    <source>
        <dbReference type="ARBA" id="ARBA00023136"/>
    </source>
</evidence>
<evidence type="ECO:0000313" key="7">
    <source>
        <dbReference type="Proteomes" id="UP000193087"/>
    </source>
</evidence>
<evidence type="ECO:0000256" key="1">
    <source>
        <dbReference type="ARBA" id="ARBA00004141"/>
    </source>
</evidence>
<proteinExistence type="predicted"/>